<evidence type="ECO:0000313" key="2">
    <source>
        <dbReference type="EMBL" id="SCC37579.1"/>
    </source>
</evidence>
<dbReference type="RefSeq" id="WP_262366812.1">
    <property type="nucleotide sequence ID" value="NZ_FMBG01000012.1"/>
</dbReference>
<comment type="caution">
    <text evidence="2">The sequence shown here is derived from an EMBL/GenBank/DDBJ whole genome shotgun (WGS) entry which is preliminary data.</text>
</comment>
<dbReference type="Proteomes" id="UP000195728">
    <property type="component" value="Unassembled WGS sequence"/>
</dbReference>
<protein>
    <submittedName>
        <fullName evidence="2">Uncharacterized protein</fullName>
    </submittedName>
</protein>
<evidence type="ECO:0000256" key="1">
    <source>
        <dbReference type="SAM" id="MobiDB-lite"/>
    </source>
</evidence>
<dbReference type="AlphaFoldDB" id="A0AB37YSL0"/>
<reference evidence="2 3" key="1">
    <citation type="submission" date="2016-08" db="EMBL/GenBank/DDBJ databases">
        <authorList>
            <person name="Loux V."/>
            <person name="Rue O."/>
        </authorList>
    </citation>
    <scope>NUCLEOTIDE SEQUENCE [LARGE SCALE GENOMIC DNA]</scope>
    <source>
        <strain evidence="2 3">WSBC_10311</strain>
    </source>
</reference>
<dbReference type="EMBL" id="FMBG01000012">
    <property type="protein sequence ID" value="SCC37579.1"/>
    <property type="molecule type" value="Genomic_DNA"/>
</dbReference>
<proteinExistence type="predicted"/>
<organism evidence="2 3">
    <name type="scientific">Bacillus wiedmannii</name>
    <dbReference type="NCBI Taxonomy" id="1890302"/>
    <lineage>
        <taxon>Bacteria</taxon>
        <taxon>Bacillati</taxon>
        <taxon>Bacillota</taxon>
        <taxon>Bacilli</taxon>
        <taxon>Bacillales</taxon>
        <taxon>Bacillaceae</taxon>
        <taxon>Bacillus</taxon>
        <taxon>Bacillus cereus group</taxon>
    </lineage>
</organism>
<sequence>MRGPSWKKIQNTAKVTGDTVPPQEPTIKISIQLLVQIEFQK</sequence>
<gene>
    <name evidence="2" type="ORF">BC10311_03008</name>
</gene>
<name>A0AB37YSL0_9BACI</name>
<evidence type="ECO:0000313" key="3">
    <source>
        <dbReference type="Proteomes" id="UP000195728"/>
    </source>
</evidence>
<accession>A0AB37YSL0</accession>
<feature type="region of interest" description="Disordered" evidence="1">
    <location>
        <begin position="1"/>
        <end position="21"/>
    </location>
</feature>